<dbReference type="Gene3D" id="2.40.50.100">
    <property type="match status" value="1"/>
</dbReference>
<feature type="compositionally biased region" description="Low complexity" evidence="10">
    <location>
        <begin position="1"/>
        <end position="27"/>
    </location>
</feature>
<keyword evidence="4 9" id="KW-1003">Cell membrane</keyword>
<feature type="domain" description="AprE-like beta-barrel" evidence="12">
    <location>
        <begin position="390"/>
        <end position="478"/>
    </location>
</feature>
<evidence type="ECO:0000256" key="9">
    <source>
        <dbReference type="RuleBase" id="RU365093"/>
    </source>
</evidence>
<dbReference type="Proteomes" id="UP000317365">
    <property type="component" value="Chromosome"/>
</dbReference>
<dbReference type="KEGG" id="rhg:EXZ61_19400"/>
<evidence type="ECO:0000256" key="3">
    <source>
        <dbReference type="ARBA" id="ARBA00022448"/>
    </source>
</evidence>
<feature type="region of interest" description="Disordered" evidence="10">
    <location>
        <begin position="1"/>
        <end position="36"/>
    </location>
</feature>
<comment type="similarity">
    <text evidence="2 9">Belongs to the membrane fusion protein (MFP) (TC 8.A.1) family.</text>
</comment>
<keyword evidence="3 9" id="KW-0813">Transport</keyword>
<evidence type="ECO:0000313" key="13">
    <source>
        <dbReference type="EMBL" id="QDL56150.1"/>
    </source>
</evidence>
<reference evidence="14" key="2">
    <citation type="journal article" date="2020" name="Int. J. Syst. Evol. Microbiol.">
        <title>Genomic insights into a novel species Rhodoferax aquaticus sp. nov., isolated from freshwater.</title>
        <authorList>
            <person name="Li T."/>
            <person name="Zhuo Y."/>
            <person name="Jin C.Z."/>
            <person name="Wu X."/>
            <person name="Ko S.R."/>
            <person name="Jin F.J."/>
            <person name="Ahn C.Y."/>
            <person name="Oh H.M."/>
            <person name="Lee H.G."/>
            <person name="Jin L."/>
        </authorList>
    </citation>
    <scope>NUCLEOTIDE SEQUENCE [LARGE SCALE GENOMIC DNA]</scope>
    <source>
        <strain evidence="14">Gr-4</strain>
    </source>
</reference>
<dbReference type="SUPFAM" id="SSF111369">
    <property type="entry name" value="HlyD-like secretion proteins"/>
    <property type="match status" value="1"/>
</dbReference>
<dbReference type="PRINTS" id="PR01490">
    <property type="entry name" value="RTXTOXIND"/>
</dbReference>
<evidence type="ECO:0000256" key="7">
    <source>
        <dbReference type="ARBA" id="ARBA00022989"/>
    </source>
</evidence>
<evidence type="ECO:0000256" key="5">
    <source>
        <dbReference type="ARBA" id="ARBA00022519"/>
    </source>
</evidence>
<evidence type="ECO:0000256" key="4">
    <source>
        <dbReference type="ARBA" id="ARBA00022475"/>
    </source>
</evidence>
<evidence type="ECO:0000256" key="6">
    <source>
        <dbReference type="ARBA" id="ARBA00022692"/>
    </source>
</evidence>
<dbReference type="NCBIfam" id="TIGR01843">
    <property type="entry name" value="type_I_hlyD"/>
    <property type="match status" value="1"/>
</dbReference>
<keyword evidence="14" id="KW-1185">Reference proteome</keyword>
<organism evidence="13 14">
    <name type="scientific">Rhodoferax aquaticus</name>
    <dbReference type="NCBI Taxonomy" id="2527691"/>
    <lineage>
        <taxon>Bacteria</taxon>
        <taxon>Pseudomonadati</taxon>
        <taxon>Pseudomonadota</taxon>
        <taxon>Betaproteobacteria</taxon>
        <taxon>Burkholderiales</taxon>
        <taxon>Comamonadaceae</taxon>
        <taxon>Rhodoferax</taxon>
    </lineage>
</organism>
<evidence type="ECO:0000256" key="10">
    <source>
        <dbReference type="SAM" id="MobiDB-lite"/>
    </source>
</evidence>
<proteinExistence type="inferred from homology"/>
<dbReference type="PANTHER" id="PTHR30386">
    <property type="entry name" value="MEMBRANE FUSION SUBUNIT OF EMRAB-TOLC MULTIDRUG EFFLUX PUMP"/>
    <property type="match status" value="1"/>
</dbReference>
<dbReference type="GO" id="GO:0005886">
    <property type="term" value="C:plasma membrane"/>
    <property type="evidence" value="ECO:0007669"/>
    <property type="project" value="UniProtKB-SubCell"/>
</dbReference>
<sequence length="501" mass="53749">MSQVSTAGQATEAEGQGTTTAPQTPSSTPAPPSPQIHPTLELINRYKAVFQLAWAHRTELAGPARLADEAAFLPAALSLQETLVHPAPRRIAWTMMVLFVIALVWAIVGEVDIVAVAPGRIIVSDRTKVIQPLEASVVKAVRVKDGDHVKAGQVLVELDAAMANADQASVQEQLHAAQSEATRTQALLALLQNTKQLAQVTTALGTDVPTKNQLIAEWQDISAKLGKLDAEAKRKTAEIATVKAAIAKLEATLPLAQSREADYTKLVDQGFISGHATQDKTKDRIEQERDLATQRAKLIEAQAGFNESRQAKAAYQAETQRTLSDRNAQASTKLGQLGADQRKAAQRQKQTQLTAPVDGVVQQLAIHSVGGVVTSAQALMVIVPDSTEVTAEVSIANQDIGFVNQGQAAEVKLETFSYTKYGTVQATVQTVTADAVTDEKKGSYYPATLTLAKGSMLIDGKRVPLSPGMNVTAEIKTGRRRIIEFLASPIERAGRESLRER</sequence>
<reference evidence="14" key="1">
    <citation type="submission" date="2019-02" db="EMBL/GenBank/DDBJ databases">
        <title>Complete genome sequence of Rhodoferax sp. Gr-4.</title>
        <authorList>
            <person name="Jin L."/>
        </authorList>
    </citation>
    <scope>NUCLEOTIDE SEQUENCE [LARGE SCALE GENOMIC DNA]</scope>
    <source>
        <strain evidence="14">Gr-4</strain>
    </source>
</reference>
<dbReference type="Gene3D" id="2.40.30.170">
    <property type="match status" value="1"/>
</dbReference>
<dbReference type="InterPro" id="IPR010129">
    <property type="entry name" value="T1SS_HlyD"/>
</dbReference>
<dbReference type="AlphaFoldDB" id="A0A515ETZ2"/>
<evidence type="ECO:0000256" key="2">
    <source>
        <dbReference type="ARBA" id="ARBA00009477"/>
    </source>
</evidence>
<evidence type="ECO:0000259" key="12">
    <source>
        <dbReference type="Pfam" id="PF26002"/>
    </source>
</evidence>
<dbReference type="RefSeq" id="WP_142813512.1">
    <property type="nucleotide sequence ID" value="NZ_CP036282.1"/>
</dbReference>
<dbReference type="Pfam" id="PF25988">
    <property type="entry name" value="HH_CyaD"/>
    <property type="match status" value="1"/>
</dbReference>
<evidence type="ECO:0000256" key="1">
    <source>
        <dbReference type="ARBA" id="ARBA00004377"/>
    </source>
</evidence>
<dbReference type="InterPro" id="IPR050739">
    <property type="entry name" value="MFP"/>
</dbReference>
<dbReference type="PANTHER" id="PTHR30386:SF27">
    <property type="entry name" value="MEMBRANE FUSION PROTEIN (MFP) FAMILY PROTEIN"/>
    <property type="match status" value="1"/>
</dbReference>
<feature type="domain" description="CyaD-like alpha-helical hairpin" evidence="11">
    <location>
        <begin position="159"/>
        <end position="350"/>
    </location>
</feature>
<evidence type="ECO:0000313" key="14">
    <source>
        <dbReference type="Proteomes" id="UP000317365"/>
    </source>
</evidence>
<evidence type="ECO:0000259" key="11">
    <source>
        <dbReference type="Pfam" id="PF25988"/>
    </source>
</evidence>
<keyword evidence="7 9" id="KW-1133">Transmembrane helix</keyword>
<dbReference type="InterPro" id="IPR058982">
    <property type="entry name" value="Beta-barrel_AprE"/>
</dbReference>
<keyword evidence="6 9" id="KW-0812">Transmembrane</keyword>
<keyword evidence="5 9" id="KW-0997">Cell inner membrane</keyword>
<protein>
    <recommendedName>
        <fullName evidence="9">Membrane fusion protein (MFP) family protein</fullName>
    </recommendedName>
</protein>
<dbReference type="EMBL" id="CP036282">
    <property type="protein sequence ID" value="QDL56150.1"/>
    <property type="molecule type" value="Genomic_DNA"/>
</dbReference>
<dbReference type="Pfam" id="PF26002">
    <property type="entry name" value="Beta-barrel_AprE"/>
    <property type="match status" value="1"/>
</dbReference>
<keyword evidence="8 9" id="KW-0472">Membrane</keyword>
<feature type="transmembrane region" description="Helical" evidence="9">
    <location>
        <begin position="91"/>
        <end position="108"/>
    </location>
</feature>
<comment type="subcellular location">
    <subcellularLocation>
        <location evidence="1 9">Cell inner membrane</location>
        <topology evidence="1 9">Single-pass membrane protein</topology>
    </subcellularLocation>
</comment>
<gene>
    <name evidence="13" type="ORF">EXZ61_19400</name>
</gene>
<name>A0A515ETZ2_9BURK</name>
<dbReference type="InterPro" id="IPR059040">
    <property type="entry name" value="HH_CyaD-like"/>
</dbReference>
<accession>A0A515ETZ2</accession>
<dbReference type="GO" id="GO:0015031">
    <property type="term" value="P:protein transport"/>
    <property type="evidence" value="ECO:0007669"/>
    <property type="project" value="InterPro"/>
</dbReference>
<evidence type="ECO:0000256" key="8">
    <source>
        <dbReference type="ARBA" id="ARBA00023136"/>
    </source>
</evidence>